<feature type="region of interest" description="Disordered" evidence="6">
    <location>
        <begin position="169"/>
        <end position="275"/>
    </location>
</feature>
<dbReference type="Gene3D" id="1.20.144.10">
    <property type="entry name" value="Phosphatidic acid phosphatase type 2/haloperoxidase"/>
    <property type="match status" value="1"/>
</dbReference>
<dbReference type="AlphaFoldDB" id="A0A9P6QKV7"/>
<dbReference type="SMART" id="SM00014">
    <property type="entry name" value="acidPPc"/>
    <property type="match status" value="1"/>
</dbReference>
<dbReference type="GO" id="GO:0016020">
    <property type="term" value="C:membrane"/>
    <property type="evidence" value="ECO:0007669"/>
    <property type="project" value="UniProtKB-SubCell"/>
</dbReference>
<evidence type="ECO:0000256" key="2">
    <source>
        <dbReference type="ARBA" id="ARBA00008816"/>
    </source>
</evidence>
<comment type="caution">
    <text evidence="9">The sequence shown here is derived from an EMBL/GenBank/DDBJ whole genome shotgun (WGS) entry which is preliminary data.</text>
</comment>
<dbReference type="CDD" id="cd03390">
    <property type="entry name" value="PAP2_containing_1_like"/>
    <property type="match status" value="1"/>
</dbReference>
<dbReference type="SUPFAM" id="SSF48317">
    <property type="entry name" value="Acid phosphatase/Vanadium-dependent haloperoxidase"/>
    <property type="match status" value="1"/>
</dbReference>
<protein>
    <recommendedName>
        <fullName evidence="8">Phosphatidic acid phosphatase type 2/haloperoxidase domain-containing protein</fullName>
    </recommendedName>
</protein>
<accession>A0A9P6QKV7</accession>
<keyword evidence="3 7" id="KW-0812">Transmembrane</keyword>
<dbReference type="InterPro" id="IPR036938">
    <property type="entry name" value="PAP2/HPO_sf"/>
</dbReference>
<feature type="domain" description="Phosphatidic acid phosphatase type 2/haloperoxidase" evidence="8">
    <location>
        <begin position="5"/>
        <end position="137"/>
    </location>
</feature>
<dbReference type="InterPro" id="IPR000326">
    <property type="entry name" value="PAP2/HPO"/>
</dbReference>
<feature type="compositionally biased region" description="Basic and acidic residues" evidence="6">
    <location>
        <begin position="171"/>
        <end position="180"/>
    </location>
</feature>
<evidence type="ECO:0000313" key="9">
    <source>
        <dbReference type="EMBL" id="KAG0269143.1"/>
    </source>
</evidence>
<sequence>MLTQVIKTTVGALRPDFLDRCQPRVNGTIPTADPIMGLWTMAICTNPNKEDLDEGSRAFPSGHASTSFAGLTYLSLWMAGKMHIFDRRGYSLKAVLVLVPLLGAILIAISRIQDYRHTATQVTWGGIIGILCALFSYHQYYPSLTSRNSQIPFPPRDFSNWFQDRNQVPGAHEEQAREELGLSPRSTSHTPHSPEQQHAQSLTATSANGTLTSPSAKTSDRFIENTLGIQPRHQFIDESRAPYANANDDASPGDGYGNSSTSDFPTSVTIVRNDR</sequence>
<evidence type="ECO:0000256" key="7">
    <source>
        <dbReference type="SAM" id="Phobius"/>
    </source>
</evidence>
<feature type="transmembrane region" description="Helical" evidence="7">
    <location>
        <begin position="90"/>
        <end position="110"/>
    </location>
</feature>
<evidence type="ECO:0000256" key="4">
    <source>
        <dbReference type="ARBA" id="ARBA00022989"/>
    </source>
</evidence>
<dbReference type="EMBL" id="JAAAJB010000033">
    <property type="protein sequence ID" value="KAG0269143.1"/>
    <property type="molecule type" value="Genomic_DNA"/>
</dbReference>
<evidence type="ECO:0000256" key="6">
    <source>
        <dbReference type="SAM" id="MobiDB-lite"/>
    </source>
</evidence>
<feature type="compositionally biased region" description="Polar residues" evidence="6">
    <location>
        <begin position="196"/>
        <end position="217"/>
    </location>
</feature>
<gene>
    <name evidence="9" type="ORF">DFQ27_004716</name>
</gene>
<keyword evidence="5 7" id="KW-0472">Membrane</keyword>
<dbReference type="GO" id="GO:0006644">
    <property type="term" value="P:phospholipid metabolic process"/>
    <property type="evidence" value="ECO:0007669"/>
    <property type="project" value="InterPro"/>
</dbReference>
<feature type="transmembrane region" description="Helical" evidence="7">
    <location>
        <begin position="122"/>
        <end position="140"/>
    </location>
</feature>
<comment type="subcellular location">
    <subcellularLocation>
        <location evidence="1">Membrane</location>
        <topology evidence="1">Multi-pass membrane protein</topology>
    </subcellularLocation>
</comment>
<dbReference type="PANTHER" id="PTHR10165:SF35">
    <property type="entry name" value="RE23632P"/>
    <property type="match status" value="1"/>
</dbReference>
<dbReference type="Proteomes" id="UP000807716">
    <property type="component" value="Unassembled WGS sequence"/>
</dbReference>
<evidence type="ECO:0000259" key="8">
    <source>
        <dbReference type="SMART" id="SM00014"/>
    </source>
</evidence>
<evidence type="ECO:0000256" key="3">
    <source>
        <dbReference type="ARBA" id="ARBA00022692"/>
    </source>
</evidence>
<evidence type="ECO:0000256" key="5">
    <source>
        <dbReference type="ARBA" id="ARBA00023136"/>
    </source>
</evidence>
<dbReference type="GO" id="GO:0046839">
    <property type="term" value="P:phospholipid dephosphorylation"/>
    <property type="evidence" value="ECO:0007669"/>
    <property type="project" value="TreeGrafter"/>
</dbReference>
<comment type="similarity">
    <text evidence="2">Belongs to the PA-phosphatase related phosphoesterase family.</text>
</comment>
<keyword evidence="10" id="KW-1185">Reference proteome</keyword>
<dbReference type="InterPro" id="IPR043216">
    <property type="entry name" value="PAP-like"/>
</dbReference>
<organism evidence="9 10">
    <name type="scientific">Actinomortierella ambigua</name>
    <dbReference type="NCBI Taxonomy" id="1343610"/>
    <lineage>
        <taxon>Eukaryota</taxon>
        <taxon>Fungi</taxon>
        <taxon>Fungi incertae sedis</taxon>
        <taxon>Mucoromycota</taxon>
        <taxon>Mortierellomycotina</taxon>
        <taxon>Mortierellomycetes</taxon>
        <taxon>Mortierellales</taxon>
        <taxon>Mortierellaceae</taxon>
        <taxon>Actinomortierella</taxon>
    </lineage>
</organism>
<keyword evidence="4 7" id="KW-1133">Transmembrane helix</keyword>
<dbReference type="Pfam" id="PF01569">
    <property type="entry name" value="PAP2"/>
    <property type="match status" value="1"/>
</dbReference>
<evidence type="ECO:0000256" key="1">
    <source>
        <dbReference type="ARBA" id="ARBA00004141"/>
    </source>
</evidence>
<proteinExistence type="inferred from homology"/>
<feature type="compositionally biased region" description="Low complexity" evidence="6">
    <location>
        <begin position="183"/>
        <end position="194"/>
    </location>
</feature>
<evidence type="ECO:0000313" key="10">
    <source>
        <dbReference type="Proteomes" id="UP000807716"/>
    </source>
</evidence>
<dbReference type="OrthoDB" id="8907274at2759"/>
<feature type="compositionally biased region" description="Polar residues" evidence="6">
    <location>
        <begin position="257"/>
        <end position="275"/>
    </location>
</feature>
<dbReference type="PANTHER" id="PTHR10165">
    <property type="entry name" value="LIPID PHOSPHATE PHOSPHATASE"/>
    <property type="match status" value="1"/>
</dbReference>
<dbReference type="GO" id="GO:0008195">
    <property type="term" value="F:phosphatidate phosphatase activity"/>
    <property type="evidence" value="ECO:0007669"/>
    <property type="project" value="TreeGrafter"/>
</dbReference>
<reference evidence="9" key="1">
    <citation type="journal article" date="2020" name="Fungal Divers.">
        <title>Resolving the Mortierellaceae phylogeny through synthesis of multi-gene phylogenetics and phylogenomics.</title>
        <authorList>
            <person name="Vandepol N."/>
            <person name="Liber J."/>
            <person name="Desiro A."/>
            <person name="Na H."/>
            <person name="Kennedy M."/>
            <person name="Barry K."/>
            <person name="Grigoriev I.V."/>
            <person name="Miller A.N."/>
            <person name="O'Donnell K."/>
            <person name="Stajich J.E."/>
            <person name="Bonito G."/>
        </authorList>
    </citation>
    <scope>NUCLEOTIDE SEQUENCE</scope>
    <source>
        <strain evidence="9">BC1065</strain>
    </source>
</reference>
<name>A0A9P6QKV7_9FUNG</name>